<keyword evidence="8" id="KW-1185">Reference proteome</keyword>
<evidence type="ECO:0000256" key="5">
    <source>
        <dbReference type="SAM" id="Phobius"/>
    </source>
</evidence>
<dbReference type="PANTHER" id="PTHR20893">
    <property type="entry name" value="LD08641P"/>
    <property type="match status" value="1"/>
</dbReference>
<dbReference type="PANTHER" id="PTHR20893:SF2">
    <property type="entry name" value="LD08641P"/>
    <property type="match status" value="1"/>
</dbReference>
<feature type="region of interest" description="Disordered" evidence="4">
    <location>
        <begin position="338"/>
        <end position="373"/>
    </location>
</feature>
<evidence type="ECO:0000259" key="6">
    <source>
        <dbReference type="PROSITE" id="PS51292"/>
    </source>
</evidence>
<evidence type="ECO:0000256" key="2">
    <source>
        <dbReference type="ARBA" id="ARBA00022771"/>
    </source>
</evidence>
<evidence type="ECO:0000256" key="1">
    <source>
        <dbReference type="ARBA" id="ARBA00022723"/>
    </source>
</evidence>
<dbReference type="Proteomes" id="UP000594262">
    <property type="component" value="Unplaced"/>
</dbReference>
<evidence type="ECO:0000256" key="4">
    <source>
        <dbReference type="SAM" id="MobiDB-lite"/>
    </source>
</evidence>
<feature type="transmembrane region" description="Helical" evidence="5">
    <location>
        <begin position="202"/>
        <end position="222"/>
    </location>
</feature>
<feature type="compositionally biased region" description="Acidic residues" evidence="4">
    <location>
        <begin position="359"/>
        <end position="373"/>
    </location>
</feature>
<protein>
    <recommendedName>
        <fullName evidence="6">RING-CH-type domain-containing protein</fullName>
    </recommendedName>
</protein>
<dbReference type="GeneID" id="136819519"/>
<keyword evidence="1" id="KW-0479">Metal-binding</keyword>
<evidence type="ECO:0000313" key="8">
    <source>
        <dbReference type="Proteomes" id="UP000594262"/>
    </source>
</evidence>
<feature type="transmembrane region" description="Helical" evidence="5">
    <location>
        <begin position="123"/>
        <end position="142"/>
    </location>
</feature>
<keyword evidence="5" id="KW-0472">Membrane</keyword>
<keyword evidence="3" id="KW-0862">Zinc</keyword>
<feature type="domain" description="RING-CH-type" evidence="6">
    <location>
        <begin position="371"/>
        <end position="437"/>
    </location>
</feature>
<dbReference type="InterPro" id="IPR011016">
    <property type="entry name" value="Znf_RING-CH"/>
</dbReference>
<dbReference type="GO" id="GO:0008270">
    <property type="term" value="F:zinc ion binding"/>
    <property type="evidence" value="ECO:0007669"/>
    <property type="project" value="UniProtKB-KW"/>
</dbReference>
<dbReference type="Gene3D" id="3.30.40.10">
    <property type="entry name" value="Zinc/RING finger domain, C3HC4 (zinc finger)"/>
    <property type="match status" value="1"/>
</dbReference>
<dbReference type="SMART" id="SM00744">
    <property type="entry name" value="RINGv"/>
    <property type="match status" value="1"/>
</dbReference>
<dbReference type="Gene3D" id="2.10.25.10">
    <property type="entry name" value="Laminin"/>
    <property type="match status" value="1"/>
</dbReference>
<proteinExistence type="predicted"/>
<feature type="transmembrane region" description="Helical" evidence="5">
    <location>
        <begin position="243"/>
        <end position="267"/>
    </location>
</feature>
<feature type="compositionally biased region" description="Polar residues" evidence="4">
    <location>
        <begin position="531"/>
        <end position="548"/>
    </location>
</feature>
<reference evidence="7" key="1">
    <citation type="submission" date="2021-01" db="UniProtKB">
        <authorList>
            <consortium name="EnsemblMetazoa"/>
        </authorList>
    </citation>
    <scope>IDENTIFICATION</scope>
</reference>
<dbReference type="Pfam" id="PF12906">
    <property type="entry name" value="RINGv"/>
    <property type="match status" value="1"/>
</dbReference>
<feature type="transmembrane region" description="Helical" evidence="5">
    <location>
        <begin position="287"/>
        <end position="311"/>
    </location>
</feature>
<dbReference type="RefSeq" id="XP_066931855.1">
    <property type="nucleotide sequence ID" value="XM_067075754.1"/>
</dbReference>
<feature type="transmembrane region" description="Helical" evidence="5">
    <location>
        <begin position="487"/>
        <end position="510"/>
    </location>
</feature>
<feature type="compositionally biased region" description="Polar residues" evidence="4">
    <location>
        <begin position="349"/>
        <end position="358"/>
    </location>
</feature>
<dbReference type="InterPro" id="IPR013083">
    <property type="entry name" value="Znf_RING/FYVE/PHD"/>
</dbReference>
<dbReference type="EnsemblMetazoa" id="CLYHEMT016246.1">
    <property type="protein sequence ID" value="CLYHEMP016246.1"/>
    <property type="gene ID" value="CLYHEMG016246"/>
</dbReference>
<feature type="transmembrane region" description="Helical" evidence="5">
    <location>
        <begin position="90"/>
        <end position="111"/>
    </location>
</feature>
<feature type="transmembrane region" description="Helical" evidence="5">
    <location>
        <begin position="42"/>
        <end position="69"/>
    </location>
</feature>
<keyword evidence="2" id="KW-0863">Zinc-finger</keyword>
<dbReference type="PROSITE" id="PS51292">
    <property type="entry name" value="ZF_RING_CH"/>
    <property type="match status" value="1"/>
</dbReference>
<feature type="transmembrane region" description="Helical" evidence="5">
    <location>
        <begin position="457"/>
        <end position="475"/>
    </location>
</feature>
<evidence type="ECO:0000313" key="7">
    <source>
        <dbReference type="EnsemblMetazoa" id="CLYHEMP016246.1"/>
    </source>
</evidence>
<organism evidence="7 8">
    <name type="scientific">Clytia hemisphaerica</name>
    <dbReference type="NCBI Taxonomy" id="252671"/>
    <lineage>
        <taxon>Eukaryota</taxon>
        <taxon>Metazoa</taxon>
        <taxon>Cnidaria</taxon>
        <taxon>Hydrozoa</taxon>
        <taxon>Hydroidolina</taxon>
        <taxon>Leptothecata</taxon>
        <taxon>Obeliida</taxon>
        <taxon>Clytiidae</taxon>
        <taxon>Clytia</taxon>
    </lineage>
</organism>
<sequence>MLIPMSQLAICPGNCSGNGVCLSGTCLCEVQYSGGSCDHTNIGYFVTFGLFFYLICLGAILQLVLCMWSDFTRSKRNCLHHAFRPSIQKLIYLAVICATGSRAVYFTLGLLDLSKVTFQENLFSTFYPFVLSGMFLIICFWAETFHVSGLKLDRPRFLTKSFVAFVIMNFMVYGMLVMQYVGNHLLNEKLKVKLNEVVNGSFAVLMLISLVFFLIYGVEIFCKVEGAFKPDTLAVQKQVNVNFYQLFVSRFGLVMQAGFLLAVTVFLMSEVLSKMWKEKLPIGERNIFNIAYHVAELAVVLWFPCCLWNVYKPGELWILNPQKILDLGRVRKEAEQQAHEQAPIVRASPTPSNYNTFSSEDDNETDDEDEEDCDGNRDCWICYDDEKIEHLIQPCDCKGGTKYVHHTCLKKWLMERPSENEKETISCSVCKAQYNVEKDTSVVWLPSGQKVRAWSQTLIVAVTMILLPVSLFLMWKRIPYDPLKVGMAFALFFGELILAKFLGFNFVNAYSVTKRSALRILSKKETRHSRSNGYSDENNSISSVSVTS</sequence>
<dbReference type="AlphaFoldDB" id="A0A7M5X1W8"/>
<feature type="region of interest" description="Disordered" evidence="4">
    <location>
        <begin position="529"/>
        <end position="548"/>
    </location>
</feature>
<evidence type="ECO:0000256" key="3">
    <source>
        <dbReference type="ARBA" id="ARBA00022833"/>
    </source>
</evidence>
<feature type="transmembrane region" description="Helical" evidence="5">
    <location>
        <begin position="162"/>
        <end position="182"/>
    </location>
</feature>
<dbReference type="SUPFAM" id="SSF57850">
    <property type="entry name" value="RING/U-box"/>
    <property type="match status" value="1"/>
</dbReference>
<dbReference type="CDD" id="cd16495">
    <property type="entry name" value="RING_CH-C4HC3_MARCH"/>
    <property type="match status" value="1"/>
</dbReference>
<keyword evidence="5" id="KW-1133">Transmembrane helix</keyword>
<name>A0A7M5X1W8_9CNID</name>
<accession>A0A7M5X1W8</accession>
<keyword evidence="5" id="KW-0812">Transmembrane</keyword>
<dbReference type="OrthoDB" id="2154780at2759"/>